<dbReference type="Pfam" id="PF14578">
    <property type="entry name" value="GTP_EFTU_D4"/>
    <property type="match status" value="1"/>
</dbReference>
<dbReference type="InterPro" id="IPR015760">
    <property type="entry name" value="TIF_IF2"/>
</dbReference>
<evidence type="ECO:0000313" key="5">
    <source>
        <dbReference type="EMBL" id="ORD98339.1"/>
    </source>
</evidence>
<feature type="domain" description="Elongation factor Tu-type" evidence="3">
    <location>
        <begin position="3"/>
        <end position="68"/>
    </location>
</feature>
<protein>
    <submittedName>
        <fullName evidence="4">IF2P</fullName>
    </submittedName>
</protein>
<dbReference type="PANTHER" id="PTHR43381">
    <property type="entry name" value="TRANSLATION INITIATION FACTOR IF-2-RELATED"/>
    <property type="match status" value="1"/>
</dbReference>
<dbReference type="AlphaFoldDB" id="A0A1X0Q7U2"/>
<keyword evidence="1" id="KW-0547">Nucleotide-binding</keyword>
<sequence length="105" mass="12047">MKGLLKLNTPVCVIKDGNIIKLGVITNIEESRKSVNVAKKGAKVAVKISNEETNIIYNRHFSINDSIYSVVTRKSIDTLKQYFKDELDEDQIQLLFYLKRVFDII</sequence>
<accession>A0A1X0Q7U2</accession>
<gene>
    <name evidence="4" type="primary">IF2P</name>
    <name evidence="5" type="ORF">A0H76_2684</name>
    <name evidence="4" type="ORF">HERIO_2188</name>
</gene>
<dbReference type="InterPro" id="IPR009000">
    <property type="entry name" value="Transl_B-barrel_sf"/>
</dbReference>
<evidence type="ECO:0000256" key="2">
    <source>
        <dbReference type="ARBA" id="ARBA00023134"/>
    </source>
</evidence>
<dbReference type="VEuPathDB" id="MicrosporidiaDB:A0H76_2684"/>
<dbReference type="GO" id="GO:0005737">
    <property type="term" value="C:cytoplasm"/>
    <property type="evidence" value="ECO:0007669"/>
    <property type="project" value="TreeGrafter"/>
</dbReference>
<dbReference type="Proteomes" id="UP000192356">
    <property type="component" value="Unassembled WGS sequence"/>
</dbReference>
<evidence type="ECO:0000313" key="4">
    <source>
        <dbReference type="EMBL" id="ORD95829.1"/>
    </source>
</evidence>
<dbReference type="PANTHER" id="PTHR43381:SF4">
    <property type="entry name" value="EUKARYOTIC TRANSLATION INITIATION FACTOR 5B"/>
    <property type="match status" value="1"/>
</dbReference>
<name>A0A1X0Q7U2_9MICR</name>
<comment type="caution">
    <text evidence="4">The sequence shown here is derived from an EMBL/GenBank/DDBJ whole genome shotgun (WGS) entry which is preliminary data.</text>
</comment>
<dbReference type="InterPro" id="IPR029459">
    <property type="entry name" value="EFTU-type"/>
</dbReference>
<reference evidence="6 7" key="1">
    <citation type="journal article" date="2017" name="Environ. Microbiol.">
        <title>Decay of the glycolytic pathway and adaptation to intranuclear parasitism within Enterocytozoonidae microsporidia.</title>
        <authorList>
            <person name="Wiredu Boakye D."/>
            <person name="Jaroenlak P."/>
            <person name="Prachumwat A."/>
            <person name="Williams T.A."/>
            <person name="Bateman K.S."/>
            <person name="Itsathitphaisarn O."/>
            <person name="Sritunyalucksana K."/>
            <person name="Paszkiewicz K.H."/>
            <person name="Moore K.A."/>
            <person name="Stentiford G.D."/>
            <person name="Williams B.A."/>
        </authorList>
    </citation>
    <scope>NUCLEOTIDE SEQUENCE [LARGE SCALE GENOMIC DNA]</scope>
    <source>
        <strain evidence="5">Canceri</strain>
        <strain evidence="7">canceri</strain>
        <strain evidence="4 6">GB1</strain>
    </source>
</reference>
<keyword evidence="6" id="KW-1185">Reference proteome</keyword>
<dbReference type="GO" id="GO:0005525">
    <property type="term" value="F:GTP binding"/>
    <property type="evidence" value="ECO:0007669"/>
    <property type="project" value="UniProtKB-KW"/>
</dbReference>
<dbReference type="EMBL" id="LVKB01000175">
    <property type="protein sequence ID" value="ORD95829.1"/>
    <property type="molecule type" value="Genomic_DNA"/>
</dbReference>
<evidence type="ECO:0000256" key="1">
    <source>
        <dbReference type="ARBA" id="ARBA00022741"/>
    </source>
</evidence>
<dbReference type="VEuPathDB" id="MicrosporidiaDB:HERIO_2188"/>
<evidence type="ECO:0000313" key="6">
    <source>
        <dbReference type="Proteomes" id="UP000192356"/>
    </source>
</evidence>
<dbReference type="EMBL" id="LTAI01000776">
    <property type="protein sequence ID" value="ORD98339.1"/>
    <property type="molecule type" value="Genomic_DNA"/>
</dbReference>
<dbReference type="OrthoDB" id="4928at2759"/>
<organism evidence="4 6">
    <name type="scientific">Hepatospora eriocheir</name>
    <dbReference type="NCBI Taxonomy" id="1081669"/>
    <lineage>
        <taxon>Eukaryota</taxon>
        <taxon>Fungi</taxon>
        <taxon>Fungi incertae sedis</taxon>
        <taxon>Microsporidia</taxon>
        <taxon>Hepatosporidae</taxon>
        <taxon>Hepatospora</taxon>
    </lineage>
</organism>
<dbReference type="GO" id="GO:0003743">
    <property type="term" value="F:translation initiation factor activity"/>
    <property type="evidence" value="ECO:0007669"/>
    <property type="project" value="TreeGrafter"/>
</dbReference>
<proteinExistence type="predicted"/>
<dbReference type="Gene3D" id="2.40.30.10">
    <property type="entry name" value="Translation factors"/>
    <property type="match status" value="1"/>
</dbReference>
<keyword evidence="2" id="KW-0342">GTP-binding</keyword>
<dbReference type="Proteomes" id="UP000192501">
    <property type="component" value="Unassembled WGS sequence"/>
</dbReference>
<evidence type="ECO:0000259" key="3">
    <source>
        <dbReference type="Pfam" id="PF14578"/>
    </source>
</evidence>
<evidence type="ECO:0000313" key="7">
    <source>
        <dbReference type="Proteomes" id="UP000192501"/>
    </source>
</evidence>
<dbReference type="SUPFAM" id="SSF50447">
    <property type="entry name" value="Translation proteins"/>
    <property type="match status" value="1"/>
</dbReference>